<proteinExistence type="predicted"/>
<evidence type="ECO:0000313" key="1">
    <source>
        <dbReference type="EMBL" id="GAA4983563.1"/>
    </source>
</evidence>
<keyword evidence="2" id="KW-1185">Reference proteome</keyword>
<dbReference type="EMBL" id="BAABHS010000027">
    <property type="protein sequence ID" value="GAA4983563.1"/>
    <property type="molecule type" value="Genomic_DNA"/>
</dbReference>
<comment type="caution">
    <text evidence="1">The sequence shown here is derived from an EMBL/GenBank/DDBJ whole genome shotgun (WGS) entry which is preliminary data.</text>
</comment>
<dbReference type="Proteomes" id="UP001500466">
    <property type="component" value="Unassembled WGS sequence"/>
</dbReference>
<name>A0ABP9I149_9ACTN</name>
<organism evidence="1 2">
    <name type="scientific">Yinghuangia aomiensis</name>
    <dbReference type="NCBI Taxonomy" id="676205"/>
    <lineage>
        <taxon>Bacteria</taxon>
        <taxon>Bacillati</taxon>
        <taxon>Actinomycetota</taxon>
        <taxon>Actinomycetes</taxon>
        <taxon>Kitasatosporales</taxon>
        <taxon>Streptomycetaceae</taxon>
        <taxon>Yinghuangia</taxon>
    </lineage>
</organism>
<reference evidence="2" key="1">
    <citation type="journal article" date="2019" name="Int. J. Syst. Evol. Microbiol.">
        <title>The Global Catalogue of Microorganisms (GCM) 10K type strain sequencing project: providing services to taxonomists for standard genome sequencing and annotation.</title>
        <authorList>
            <consortium name="The Broad Institute Genomics Platform"/>
            <consortium name="The Broad Institute Genome Sequencing Center for Infectious Disease"/>
            <person name="Wu L."/>
            <person name="Ma J."/>
        </authorList>
    </citation>
    <scope>NUCLEOTIDE SEQUENCE [LARGE SCALE GENOMIC DNA]</scope>
    <source>
        <strain evidence="2">JCM 17986</strain>
    </source>
</reference>
<accession>A0ABP9I149</accession>
<sequence>MLYRAAIADTLSAQGLTVLWTVLGEKHRMGGETWDQRRQDDYHWVEFSASYFLAPEGPVLNHTHGVRKRARGNADCTLDWAV</sequence>
<evidence type="ECO:0000313" key="2">
    <source>
        <dbReference type="Proteomes" id="UP001500466"/>
    </source>
</evidence>
<protein>
    <submittedName>
        <fullName evidence="1">Uncharacterized protein</fullName>
    </submittedName>
</protein>
<gene>
    <name evidence="1" type="ORF">GCM10023205_61770</name>
</gene>